<name>A0A8J4V938_9MYCE</name>
<evidence type="ECO:0000313" key="2">
    <source>
        <dbReference type="Proteomes" id="UP000695562"/>
    </source>
</evidence>
<protein>
    <submittedName>
        <fullName evidence="1">Uncharacterized protein</fullName>
    </submittedName>
</protein>
<dbReference type="EMBL" id="AJWJ01000089">
    <property type="protein sequence ID" value="KAF2075689.1"/>
    <property type="molecule type" value="Genomic_DNA"/>
</dbReference>
<keyword evidence="2" id="KW-1185">Reference proteome</keyword>
<proteinExistence type="predicted"/>
<dbReference type="Proteomes" id="UP000695562">
    <property type="component" value="Unassembled WGS sequence"/>
</dbReference>
<sequence>MVVTVYNKLNYDRSIWVSINLWNSSSGNTDPFEIKAPDTNNPTRKEEWDRVDSRGFVLCIGNNGSKTDPSNQSFHVRPSDVITVENNIITRKRGNEIVDIGNLVEVYELAATPTQKLKK</sequence>
<accession>A0A8J4V938</accession>
<gene>
    <name evidence="1" type="ORF">CYY_003002</name>
</gene>
<organism evidence="1 2">
    <name type="scientific">Polysphondylium violaceum</name>
    <dbReference type="NCBI Taxonomy" id="133409"/>
    <lineage>
        <taxon>Eukaryota</taxon>
        <taxon>Amoebozoa</taxon>
        <taxon>Evosea</taxon>
        <taxon>Eumycetozoa</taxon>
        <taxon>Dictyostelia</taxon>
        <taxon>Dictyosteliales</taxon>
        <taxon>Dictyosteliaceae</taxon>
        <taxon>Polysphondylium</taxon>
    </lineage>
</organism>
<reference evidence="1" key="1">
    <citation type="submission" date="2020-01" db="EMBL/GenBank/DDBJ databases">
        <title>Development of genomics and gene disruption for Polysphondylium violaceum indicates a role for the polyketide synthase stlB in stalk morphogenesis.</title>
        <authorList>
            <person name="Narita B."/>
            <person name="Kawabe Y."/>
            <person name="Kin K."/>
            <person name="Saito T."/>
            <person name="Gibbs R."/>
            <person name="Kuspa A."/>
            <person name="Muzny D."/>
            <person name="Queller D."/>
            <person name="Richards S."/>
            <person name="Strassman J."/>
            <person name="Sucgang R."/>
            <person name="Worley K."/>
            <person name="Schaap P."/>
        </authorList>
    </citation>
    <scope>NUCLEOTIDE SEQUENCE</scope>
    <source>
        <strain evidence="1">QSvi11</strain>
    </source>
</reference>
<comment type="caution">
    <text evidence="1">The sequence shown here is derived from an EMBL/GenBank/DDBJ whole genome shotgun (WGS) entry which is preliminary data.</text>
</comment>
<dbReference type="AlphaFoldDB" id="A0A8J4V938"/>
<evidence type="ECO:0000313" key="1">
    <source>
        <dbReference type="EMBL" id="KAF2075689.1"/>
    </source>
</evidence>